<evidence type="ECO:0000259" key="8">
    <source>
        <dbReference type="SMART" id="SM01156"/>
    </source>
</evidence>
<dbReference type="GO" id="GO:0010467">
    <property type="term" value="P:gene expression"/>
    <property type="evidence" value="ECO:0007669"/>
    <property type="project" value="UniProtKB-ARBA"/>
</dbReference>
<dbReference type="GO" id="GO:0005681">
    <property type="term" value="C:spliceosomal complex"/>
    <property type="evidence" value="ECO:0007669"/>
    <property type="project" value="TreeGrafter"/>
</dbReference>
<evidence type="ECO:0000256" key="3">
    <source>
        <dbReference type="ARBA" id="ARBA00022737"/>
    </source>
</evidence>
<feature type="domain" description="Beta-catenin-like protein 1 N-terminal" evidence="8">
    <location>
        <begin position="45"/>
        <end position="157"/>
    </location>
</feature>
<dbReference type="InterPro" id="IPR011989">
    <property type="entry name" value="ARM-like"/>
</dbReference>
<evidence type="ECO:0000256" key="7">
    <source>
        <dbReference type="SAM" id="MobiDB-lite"/>
    </source>
</evidence>
<feature type="compositionally biased region" description="Basic and acidic residues" evidence="7">
    <location>
        <begin position="20"/>
        <end position="36"/>
    </location>
</feature>
<evidence type="ECO:0000256" key="4">
    <source>
        <dbReference type="ARBA" id="ARBA00023054"/>
    </source>
</evidence>
<dbReference type="AlphaFoldDB" id="A0A7R9XRD6"/>
<dbReference type="InterPro" id="IPR013180">
    <property type="entry name" value="CTNNBL1_N"/>
</dbReference>
<dbReference type="Gene3D" id="1.25.10.10">
    <property type="entry name" value="Leucine-rich Repeat Variant"/>
    <property type="match status" value="1"/>
</dbReference>
<dbReference type="FunFam" id="1.25.10.10:FF:001136">
    <property type="entry name" value="Beta-catenin-like protein 1"/>
    <property type="match status" value="1"/>
</dbReference>
<dbReference type="EMBL" id="HBDX01003686">
    <property type="protein sequence ID" value="CAD8222447.1"/>
    <property type="molecule type" value="Transcribed_RNA"/>
</dbReference>
<feature type="region of interest" description="Disordered" evidence="7">
    <location>
        <begin position="1"/>
        <end position="43"/>
    </location>
</feature>
<accession>A0A7R9XRD6</accession>
<dbReference type="SUPFAM" id="SSF48371">
    <property type="entry name" value="ARM repeat"/>
    <property type="match status" value="1"/>
</dbReference>
<reference evidence="9" key="1">
    <citation type="submission" date="2021-01" db="EMBL/GenBank/DDBJ databases">
        <authorList>
            <person name="Corre E."/>
            <person name="Pelletier E."/>
            <person name="Niang G."/>
            <person name="Scheremetjew M."/>
            <person name="Finn R."/>
            <person name="Kale V."/>
            <person name="Holt S."/>
            <person name="Cochrane G."/>
            <person name="Meng A."/>
            <person name="Brown T."/>
            <person name="Cohen L."/>
        </authorList>
    </citation>
    <scope>NUCLEOTIDE SEQUENCE</scope>
    <source>
        <strain evidence="9">Clade-A-BCC118000</strain>
    </source>
</reference>
<feature type="region of interest" description="Disordered" evidence="7">
    <location>
        <begin position="51"/>
        <end position="70"/>
    </location>
</feature>
<protein>
    <recommendedName>
        <fullName evidence="8">Beta-catenin-like protein 1 N-terminal domain-containing protein</fullName>
    </recommendedName>
</protein>
<keyword evidence="5" id="KW-0539">Nucleus</keyword>
<dbReference type="SMART" id="SM01156">
    <property type="entry name" value="DUF1716"/>
    <property type="match status" value="1"/>
</dbReference>
<dbReference type="Pfam" id="PF08216">
    <property type="entry name" value="CTNNBL"/>
    <property type="match status" value="1"/>
</dbReference>
<dbReference type="InterPro" id="IPR016024">
    <property type="entry name" value="ARM-type_fold"/>
</dbReference>
<name>A0A7R9XRD6_9CHLO</name>
<keyword evidence="3" id="KW-0677">Repeat</keyword>
<dbReference type="PANTHER" id="PTHR14978">
    <property type="entry name" value="BETA-CATENIN-LIKE PROTEIN 1 NUCLEAR ASSOCIATED PROTEIN"/>
    <property type="match status" value="1"/>
</dbReference>
<dbReference type="PROSITE" id="PS50176">
    <property type="entry name" value="ARM_REPEAT"/>
    <property type="match status" value="1"/>
</dbReference>
<gene>
    <name evidence="9" type="ORF">OLUC0939_LOCUS3171</name>
</gene>
<evidence type="ECO:0000256" key="1">
    <source>
        <dbReference type="ARBA" id="ARBA00004123"/>
    </source>
</evidence>
<evidence type="ECO:0000256" key="2">
    <source>
        <dbReference type="ARBA" id="ARBA00022553"/>
    </source>
</evidence>
<proteinExistence type="predicted"/>
<organism evidence="9">
    <name type="scientific">Ostreococcus sp. 'lucimarinus'</name>
    <dbReference type="NCBI Taxonomy" id="242159"/>
    <lineage>
        <taxon>Eukaryota</taxon>
        <taxon>Viridiplantae</taxon>
        <taxon>Chlorophyta</taxon>
        <taxon>Mamiellophyceae</taxon>
        <taxon>Mamiellales</taxon>
        <taxon>Bathycoccaceae</taxon>
        <taxon>Ostreococcus</taxon>
    </lineage>
</organism>
<evidence type="ECO:0000256" key="5">
    <source>
        <dbReference type="ARBA" id="ARBA00023242"/>
    </source>
</evidence>
<sequence length="588" mass="64689">MSNKRSRDHGGDEAAEEDERASRRPILDESFFDRPSEPTSRTAEDLLAQAETRAGVTNDDVTNDGDGSAGAIDAKHVRRLVLAFERAYAENVKARAKYGNEPRKFAESEIELDCEVKRLGTLASAPELYEELVKLNAVPSMVAVLGHENEDVVADALEVLRELTDSDAVESDENGGKALATALRESGGFQALYAALTRFEDASGKLKATSSETSNAVSSVLGIVENLGEIMGTQVDDASGESSNKALEGFCEETDLLKWLLKRVEKKRDVDQNKLYASEILAIILQSSAKCRKQCVDMNGLESLLQAASAYKKREPEDDGEKELVENLFDAICAVAMVPENKAQFVEFEGVELMLILLNGTRGDAKKTSFASLPALKCLDYVLSGNKDACNRFIDGLGLKSLFSIFMGRNAKAVRKTFGNEAALEQQTRSSSVICSLFKHVDNADRRDRLCAKFVEQDYAKCDRLVELWVEFAKRVSAEQARLENVDEDLGIDLTEEEEYLQKLDAGLATLEHLTLVFAHLWATDHAPIMRRLYLDASQNAIALSDLRDILRQHAHHVGDSAGDSAREGTVRAILSVLPYAPGEREQS</sequence>
<evidence type="ECO:0000256" key="6">
    <source>
        <dbReference type="PROSITE-ProRule" id="PRU00259"/>
    </source>
</evidence>
<feature type="repeat" description="ARM" evidence="6">
    <location>
        <begin position="136"/>
        <end position="164"/>
    </location>
</feature>
<evidence type="ECO:0000313" key="9">
    <source>
        <dbReference type="EMBL" id="CAD8222447.1"/>
    </source>
</evidence>
<comment type="subcellular location">
    <subcellularLocation>
        <location evidence="1">Nucleus</location>
    </subcellularLocation>
</comment>
<dbReference type="PANTHER" id="PTHR14978:SF0">
    <property type="entry name" value="BETA-CATENIN-LIKE PROTEIN 1"/>
    <property type="match status" value="1"/>
</dbReference>
<keyword evidence="4" id="KW-0175">Coiled coil</keyword>
<keyword evidence="2" id="KW-0597">Phosphoprotein</keyword>
<dbReference type="InterPro" id="IPR039678">
    <property type="entry name" value="CTNNBL1"/>
</dbReference>
<dbReference type="InterPro" id="IPR000225">
    <property type="entry name" value="Armadillo"/>
</dbReference>